<organism evidence="3 4">
    <name type="scientific">Babjeviella inositovora NRRL Y-12698</name>
    <dbReference type="NCBI Taxonomy" id="984486"/>
    <lineage>
        <taxon>Eukaryota</taxon>
        <taxon>Fungi</taxon>
        <taxon>Dikarya</taxon>
        <taxon>Ascomycota</taxon>
        <taxon>Saccharomycotina</taxon>
        <taxon>Pichiomycetes</taxon>
        <taxon>Serinales incertae sedis</taxon>
        <taxon>Babjeviella</taxon>
    </lineage>
</organism>
<keyword evidence="1" id="KW-0472">Membrane</keyword>
<feature type="domain" description="Fatty acid desaturase" evidence="2">
    <location>
        <begin position="94"/>
        <end position="363"/>
    </location>
</feature>
<gene>
    <name evidence="3" type="ORF">BABINDRAFT_181868</name>
</gene>
<keyword evidence="1" id="KW-1133">Transmembrane helix</keyword>
<accession>A0A1E3QHU0</accession>
<dbReference type="GO" id="GO:0016491">
    <property type="term" value="F:oxidoreductase activity"/>
    <property type="evidence" value="ECO:0007669"/>
    <property type="project" value="InterPro"/>
</dbReference>
<dbReference type="InterPro" id="IPR012171">
    <property type="entry name" value="Fatty_acid_desaturase"/>
</dbReference>
<feature type="transmembrane region" description="Helical" evidence="1">
    <location>
        <begin position="60"/>
        <end position="79"/>
    </location>
</feature>
<feature type="transmembrane region" description="Helical" evidence="1">
    <location>
        <begin position="238"/>
        <end position="259"/>
    </location>
</feature>
<proteinExistence type="predicted"/>
<dbReference type="EMBL" id="KV454442">
    <property type="protein sequence ID" value="ODQ77261.1"/>
    <property type="molecule type" value="Genomic_DNA"/>
</dbReference>
<dbReference type="GO" id="GO:0006629">
    <property type="term" value="P:lipid metabolic process"/>
    <property type="evidence" value="ECO:0007669"/>
    <property type="project" value="InterPro"/>
</dbReference>
<dbReference type="OrthoDB" id="1461976at2759"/>
<name>A0A1E3QHU0_9ASCO</name>
<evidence type="ECO:0000313" key="4">
    <source>
        <dbReference type="Proteomes" id="UP000094336"/>
    </source>
</evidence>
<feature type="transmembrane region" description="Helical" evidence="1">
    <location>
        <begin position="85"/>
        <end position="109"/>
    </location>
</feature>
<dbReference type="InterPro" id="IPR005804">
    <property type="entry name" value="FA_desaturase_dom"/>
</dbReference>
<evidence type="ECO:0000259" key="2">
    <source>
        <dbReference type="Pfam" id="PF00487"/>
    </source>
</evidence>
<sequence>MASVQVVGNVSSLTTDSKEVITTTDLNGNRFEVPNYSMGDILSAIPKHCYDRNLLYSLHFVARDIAAMVALGYLAYNFIPMVPNYYARGVLWSLYSYATGLFSFGLWILAHECGHSAFSDYPVVNNFVGWVLHSYCGVPYFSWKYSHAKHHKATGHLTRDMVFVPYTAEEFKESKGISKWAEAVEDTPIYTMGMLLFQQIGGMQLYLSTNASGQPINLPWWKKSHFHPTSPIFEAKDYWYVILSDIGLLLVVAMAYWWYKTYGLFCMVTSYFIPYLYVNHWLVFITFLQHTDASMPHYTAEQWTFARGAAATIDRNFGFVGQHIFHDIAETHVLHHYVSRIPFYRAREATAAIQKVMGQHYRYEGENMWKSLWKCARTCQFVEDTPDNKGVLMFRNVNGVGVKPRD</sequence>
<dbReference type="RefSeq" id="XP_018982589.1">
    <property type="nucleotide sequence ID" value="XM_019131159.1"/>
</dbReference>
<dbReference type="AlphaFoldDB" id="A0A1E3QHU0"/>
<keyword evidence="4" id="KW-1185">Reference proteome</keyword>
<dbReference type="STRING" id="984486.A0A1E3QHU0"/>
<dbReference type="Pfam" id="PF00487">
    <property type="entry name" value="FA_desaturase"/>
    <property type="match status" value="1"/>
</dbReference>
<dbReference type="CDD" id="cd03507">
    <property type="entry name" value="Delta12-FADS-like"/>
    <property type="match status" value="1"/>
</dbReference>
<evidence type="ECO:0000313" key="3">
    <source>
        <dbReference type="EMBL" id="ODQ77261.1"/>
    </source>
</evidence>
<dbReference type="GeneID" id="30149012"/>
<reference evidence="4" key="1">
    <citation type="submission" date="2016-05" db="EMBL/GenBank/DDBJ databases">
        <title>Comparative genomics of biotechnologically important yeasts.</title>
        <authorList>
            <consortium name="DOE Joint Genome Institute"/>
            <person name="Riley R."/>
            <person name="Haridas S."/>
            <person name="Wolfe K.H."/>
            <person name="Lopes M.R."/>
            <person name="Hittinger C.T."/>
            <person name="Goker M."/>
            <person name="Salamov A."/>
            <person name="Wisecaver J."/>
            <person name="Long T.M."/>
            <person name="Aerts A.L."/>
            <person name="Barry K."/>
            <person name="Choi C."/>
            <person name="Clum A."/>
            <person name="Coughlan A.Y."/>
            <person name="Deshpande S."/>
            <person name="Douglass A.P."/>
            <person name="Hanson S.J."/>
            <person name="Klenk H.-P."/>
            <person name="Labutti K."/>
            <person name="Lapidus A."/>
            <person name="Lindquist E."/>
            <person name="Lipzen A."/>
            <person name="Meier-Kolthoff J.P."/>
            <person name="Ohm R.A."/>
            <person name="Otillar R.P."/>
            <person name="Pangilinan J."/>
            <person name="Peng Y."/>
            <person name="Rokas A."/>
            <person name="Rosa C.A."/>
            <person name="Scheuner C."/>
            <person name="Sibirny A.A."/>
            <person name="Slot J.C."/>
            <person name="Stielow J.B."/>
            <person name="Sun H."/>
            <person name="Kurtzman C.P."/>
            <person name="Blackwell M."/>
            <person name="Grigoriev I.V."/>
            <person name="Jeffries T.W."/>
        </authorList>
    </citation>
    <scope>NUCLEOTIDE SEQUENCE [LARGE SCALE GENOMIC DNA]</scope>
    <source>
        <strain evidence="4">NRRL Y-12698</strain>
    </source>
</reference>
<evidence type="ECO:0000256" key="1">
    <source>
        <dbReference type="SAM" id="Phobius"/>
    </source>
</evidence>
<dbReference type="PANTHER" id="PTHR32100">
    <property type="entry name" value="OMEGA-6 FATTY ACID DESATURASE, CHLOROPLASTIC"/>
    <property type="match status" value="1"/>
</dbReference>
<feature type="transmembrane region" description="Helical" evidence="1">
    <location>
        <begin position="271"/>
        <end position="288"/>
    </location>
</feature>
<protein>
    <recommendedName>
        <fullName evidence="2">Fatty acid desaturase domain-containing protein</fullName>
    </recommendedName>
</protein>
<dbReference type="Proteomes" id="UP000094336">
    <property type="component" value="Unassembled WGS sequence"/>
</dbReference>
<keyword evidence="1" id="KW-0812">Transmembrane</keyword>